<evidence type="ECO:0000256" key="5">
    <source>
        <dbReference type="SAM" id="Phobius"/>
    </source>
</evidence>
<dbReference type="InterPro" id="IPR036179">
    <property type="entry name" value="Ig-like_dom_sf"/>
</dbReference>
<evidence type="ECO:0000256" key="6">
    <source>
        <dbReference type="SAM" id="SignalP"/>
    </source>
</evidence>
<dbReference type="SMART" id="SM00409">
    <property type="entry name" value="IG"/>
    <property type="match status" value="1"/>
</dbReference>
<dbReference type="Pfam" id="PF07686">
    <property type="entry name" value="V-set"/>
    <property type="match status" value="1"/>
</dbReference>
<evidence type="ECO:0000259" key="7">
    <source>
        <dbReference type="SMART" id="SM00409"/>
    </source>
</evidence>
<reference evidence="9" key="1">
    <citation type="submission" date="2025-08" db="UniProtKB">
        <authorList>
            <consortium name="RefSeq"/>
        </authorList>
    </citation>
    <scope>IDENTIFICATION</scope>
    <source>
        <strain evidence="9">Wakin</strain>
        <tissue evidence="9">Muscle</tissue>
    </source>
</reference>
<dbReference type="Gene3D" id="2.60.40.10">
    <property type="entry name" value="Immunoglobulins"/>
    <property type="match status" value="1"/>
</dbReference>
<proteinExistence type="predicted"/>
<name>A0A6P6NMQ3_CARAU</name>
<dbReference type="OrthoDB" id="8920197at2759"/>
<dbReference type="PANTHER" id="PTHR11860:SF118">
    <property type="entry name" value="CMRF35-LIKE MOLECULE 3-RELATED"/>
    <property type="match status" value="1"/>
</dbReference>
<protein>
    <submittedName>
        <fullName evidence="9">CMRF35-like molecule 5</fullName>
    </submittedName>
</protein>
<evidence type="ECO:0000256" key="1">
    <source>
        <dbReference type="ARBA" id="ARBA00004370"/>
    </source>
</evidence>
<sequence length="328" mass="35989">MNRTMEICDDKLLIFQLLLLVSVMACETSEILTFTAHEGGRVEIQCPYEAKYEEDKKYLCRGDCPIVFKDKPVESESAATDKRFSLSDNKTAHIFTVSITDLRTEDRGQYWCGVKTGFGSYDYKREIYLEIKHETTTASFHTSSPVAEDTESDRTVTSSSSSSSSSSSGLMLFSTTANGVSPKPQPDFVPIIMVVVLGILTVLGFSMFIYLRRSQKEEGARPKDVVHGPTNNPPGGDTGETREATHTVYDYGDYPDYSLALPAFAKSDASVYALAQLPSIPSDILYSSIKFTAAHHSDRASGGQETCDYASIATVRAEKTKGTHGDHG</sequence>
<accession>A0A6P6NMQ3</accession>
<evidence type="ECO:0000256" key="2">
    <source>
        <dbReference type="ARBA" id="ARBA00022692"/>
    </source>
</evidence>
<dbReference type="PANTHER" id="PTHR11860">
    <property type="entry name" value="POLYMERIC-IMMUNOGLOBULIN RECEPTOR"/>
    <property type="match status" value="1"/>
</dbReference>
<evidence type="ECO:0000256" key="3">
    <source>
        <dbReference type="ARBA" id="ARBA00023136"/>
    </source>
</evidence>
<comment type="subcellular location">
    <subcellularLocation>
        <location evidence="1">Membrane</location>
    </subcellularLocation>
</comment>
<feature type="signal peptide" evidence="6">
    <location>
        <begin position="1"/>
        <end position="28"/>
    </location>
</feature>
<feature type="transmembrane region" description="Helical" evidence="5">
    <location>
        <begin position="188"/>
        <end position="211"/>
    </location>
</feature>
<keyword evidence="8" id="KW-1185">Reference proteome</keyword>
<dbReference type="CDD" id="cd05716">
    <property type="entry name" value="IgV_pIgR_like"/>
    <property type="match status" value="1"/>
</dbReference>
<dbReference type="InterPro" id="IPR013783">
    <property type="entry name" value="Ig-like_fold"/>
</dbReference>
<evidence type="ECO:0000313" key="8">
    <source>
        <dbReference type="Proteomes" id="UP000515129"/>
    </source>
</evidence>
<feature type="chain" id="PRO_5027634367" evidence="6">
    <location>
        <begin position="29"/>
        <end position="328"/>
    </location>
</feature>
<dbReference type="SUPFAM" id="SSF48726">
    <property type="entry name" value="Immunoglobulin"/>
    <property type="match status" value="1"/>
</dbReference>
<dbReference type="AlphaFoldDB" id="A0A6P6NMQ3"/>
<organism evidence="8 9">
    <name type="scientific">Carassius auratus</name>
    <name type="common">Goldfish</name>
    <dbReference type="NCBI Taxonomy" id="7957"/>
    <lineage>
        <taxon>Eukaryota</taxon>
        <taxon>Metazoa</taxon>
        <taxon>Chordata</taxon>
        <taxon>Craniata</taxon>
        <taxon>Vertebrata</taxon>
        <taxon>Euteleostomi</taxon>
        <taxon>Actinopterygii</taxon>
        <taxon>Neopterygii</taxon>
        <taxon>Teleostei</taxon>
        <taxon>Ostariophysi</taxon>
        <taxon>Cypriniformes</taxon>
        <taxon>Cyprinidae</taxon>
        <taxon>Cyprininae</taxon>
        <taxon>Carassius</taxon>
    </lineage>
</organism>
<dbReference type="GeneID" id="113082417"/>
<feature type="region of interest" description="Disordered" evidence="4">
    <location>
        <begin position="139"/>
        <end position="169"/>
    </location>
</feature>
<keyword evidence="3 5" id="KW-0472">Membrane</keyword>
<dbReference type="Proteomes" id="UP000515129">
    <property type="component" value="Unplaced"/>
</dbReference>
<feature type="compositionally biased region" description="Low complexity" evidence="4">
    <location>
        <begin position="158"/>
        <end position="168"/>
    </location>
</feature>
<gene>
    <name evidence="9" type="primary">LOC113082417</name>
</gene>
<dbReference type="GO" id="GO:0004888">
    <property type="term" value="F:transmembrane signaling receptor activity"/>
    <property type="evidence" value="ECO:0007669"/>
    <property type="project" value="TreeGrafter"/>
</dbReference>
<dbReference type="InterPro" id="IPR003599">
    <property type="entry name" value="Ig_sub"/>
</dbReference>
<dbReference type="GO" id="GO:0005886">
    <property type="term" value="C:plasma membrane"/>
    <property type="evidence" value="ECO:0007669"/>
    <property type="project" value="TreeGrafter"/>
</dbReference>
<evidence type="ECO:0000313" key="9">
    <source>
        <dbReference type="RefSeq" id="XP_026109863.1"/>
    </source>
</evidence>
<feature type="region of interest" description="Disordered" evidence="4">
    <location>
        <begin position="219"/>
        <end position="242"/>
    </location>
</feature>
<keyword evidence="2 5" id="KW-0812">Transmembrane</keyword>
<keyword evidence="6" id="KW-0732">Signal</keyword>
<keyword evidence="5" id="KW-1133">Transmembrane helix</keyword>
<evidence type="ECO:0000256" key="4">
    <source>
        <dbReference type="SAM" id="MobiDB-lite"/>
    </source>
</evidence>
<dbReference type="KEGG" id="caua:113082417"/>
<feature type="domain" description="Immunoglobulin" evidence="7">
    <location>
        <begin position="31"/>
        <end position="132"/>
    </location>
</feature>
<dbReference type="InterPro" id="IPR013106">
    <property type="entry name" value="Ig_V-set"/>
</dbReference>
<dbReference type="PROSITE" id="PS51257">
    <property type="entry name" value="PROKAR_LIPOPROTEIN"/>
    <property type="match status" value="1"/>
</dbReference>
<dbReference type="RefSeq" id="XP_026109863.1">
    <property type="nucleotide sequence ID" value="XM_026254078.1"/>
</dbReference>
<dbReference type="InterPro" id="IPR050671">
    <property type="entry name" value="CD300_family_receptors"/>
</dbReference>